<feature type="region of interest" description="Disordered" evidence="1">
    <location>
        <begin position="138"/>
        <end position="158"/>
    </location>
</feature>
<reference evidence="2" key="1">
    <citation type="submission" date="2006-10" db="EMBL/GenBank/DDBJ databases">
        <authorList>
            <person name="Amadeo P."/>
            <person name="Zhao Q."/>
            <person name="Wortman J."/>
            <person name="Fraser-Liggett C."/>
            <person name="Carlton J."/>
        </authorList>
    </citation>
    <scope>NUCLEOTIDE SEQUENCE</scope>
    <source>
        <strain evidence="2">G3</strain>
    </source>
</reference>
<accession>A2DN69</accession>
<keyword evidence="3" id="KW-1185">Reference proteome</keyword>
<gene>
    <name evidence="2" type="ORF">TVAG_305770</name>
</gene>
<evidence type="ECO:0000313" key="3">
    <source>
        <dbReference type="Proteomes" id="UP000001542"/>
    </source>
</evidence>
<dbReference type="RefSeq" id="XP_001579043.1">
    <property type="nucleotide sequence ID" value="XM_001578993.1"/>
</dbReference>
<evidence type="ECO:0000256" key="1">
    <source>
        <dbReference type="SAM" id="MobiDB-lite"/>
    </source>
</evidence>
<sequence>MKGVDYALEGFDFSGMKSNKLEDSKKRKIIRRCVIDAKANNITPALLNHYYNRLEHMRSLNSRLFGNITAPVIAQLDPPKPLKRCSPGKMYFIAANFHYFEELLRLNLQGGWSETNTATITAQPTPSVALSPISFSPQPNVSSFSKPQQPATDNQSSSLFTYQQPQQNFSEVKSSDFFTQNSQNLRPPESQIGQNYSQQYSRSQYMQTLDYNISPDFPSQYQNQYQQQQQYIPQQQSAQYPQYLQQQSAQYQQSYNFHQQRQQQSSYQDYQQQPAYQTQIHHQDCPTQQINYNQNQFQNQTQYNAKMPMYMPQQTTQQPDIQRQTDPTADLSYFDNYFNFDEDDDFFF</sequence>
<reference evidence="2" key="2">
    <citation type="journal article" date="2007" name="Science">
        <title>Draft genome sequence of the sexually transmitted pathogen Trichomonas vaginalis.</title>
        <authorList>
            <person name="Carlton J.M."/>
            <person name="Hirt R.P."/>
            <person name="Silva J.C."/>
            <person name="Delcher A.L."/>
            <person name="Schatz M."/>
            <person name="Zhao Q."/>
            <person name="Wortman J.R."/>
            <person name="Bidwell S.L."/>
            <person name="Alsmark U.C.M."/>
            <person name="Besteiro S."/>
            <person name="Sicheritz-Ponten T."/>
            <person name="Noel C.J."/>
            <person name="Dacks J.B."/>
            <person name="Foster P.G."/>
            <person name="Simillion C."/>
            <person name="Van de Peer Y."/>
            <person name="Miranda-Saavedra D."/>
            <person name="Barton G.J."/>
            <person name="Westrop G.D."/>
            <person name="Mueller S."/>
            <person name="Dessi D."/>
            <person name="Fiori P.L."/>
            <person name="Ren Q."/>
            <person name="Paulsen I."/>
            <person name="Zhang H."/>
            <person name="Bastida-Corcuera F.D."/>
            <person name="Simoes-Barbosa A."/>
            <person name="Brown M.T."/>
            <person name="Hayes R.D."/>
            <person name="Mukherjee M."/>
            <person name="Okumura C.Y."/>
            <person name="Schneider R."/>
            <person name="Smith A.J."/>
            <person name="Vanacova S."/>
            <person name="Villalvazo M."/>
            <person name="Haas B.J."/>
            <person name="Pertea M."/>
            <person name="Feldblyum T.V."/>
            <person name="Utterback T.R."/>
            <person name="Shu C.L."/>
            <person name="Osoegawa K."/>
            <person name="de Jong P.J."/>
            <person name="Hrdy I."/>
            <person name="Horvathova L."/>
            <person name="Zubacova Z."/>
            <person name="Dolezal P."/>
            <person name="Malik S.B."/>
            <person name="Logsdon J.M. Jr."/>
            <person name="Henze K."/>
            <person name="Gupta A."/>
            <person name="Wang C.C."/>
            <person name="Dunne R.L."/>
            <person name="Upcroft J.A."/>
            <person name="Upcroft P."/>
            <person name="White O."/>
            <person name="Salzberg S.L."/>
            <person name="Tang P."/>
            <person name="Chiu C.-H."/>
            <person name="Lee Y.-S."/>
            <person name="Embley T.M."/>
            <person name="Coombs G.H."/>
            <person name="Mottram J.C."/>
            <person name="Tachezy J."/>
            <person name="Fraser-Liggett C.M."/>
            <person name="Johnson P.J."/>
        </authorList>
    </citation>
    <scope>NUCLEOTIDE SEQUENCE [LARGE SCALE GENOMIC DNA]</scope>
    <source>
        <strain evidence="2">G3</strain>
    </source>
</reference>
<organism evidence="2 3">
    <name type="scientific">Trichomonas vaginalis (strain ATCC PRA-98 / G3)</name>
    <dbReference type="NCBI Taxonomy" id="412133"/>
    <lineage>
        <taxon>Eukaryota</taxon>
        <taxon>Metamonada</taxon>
        <taxon>Parabasalia</taxon>
        <taxon>Trichomonadida</taxon>
        <taxon>Trichomonadidae</taxon>
        <taxon>Trichomonas</taxon>
    </lineage>
</organism>
<dbReference type="InParanoid" id="A2DN69"/>
<dbReference type="EMBL" id="DS113222">
    <property type="protein sequence ID" value="EAY18057.1"/>
    <property type="molecule type" value="Genomic_DNA"/>
</dbReference>
<dbReference type="Proteomes" id="UP000001542">
    <property type="component" value="Unassembled WGS sequence"/>
</dbReference>
<dbReference type="VEuPathDB" id="TrichDB:TVAGG3_1023690"/>
<protein>
    <submittedName>
        <fullName evidence="2">Uncharacterized protein</fullName>
    </submittedName>
</protein>
<name>A2DN69_TRIV3</name>
<proteinExistence type="predicted"/>
<dbReference type="AlphaFoldDB" id="A2DN69"/>
<dbReference type="KEGG" id="tva:5463557"/>
<evidence type="ECO:0000313" key="2">
    <source>
        <dbReference type="EMBL" id="EAY18057.1"/>
    </source>
</evidence>
<dbReference type="VEuPathDB" id="TrichDB:TVAG_305770"/>
<feature type="region of interest" description="Disordered" evidence="1">
    <location>
        <begin position="180"/>
        <end position="199"/>
    </location>
</feature>